<gene>
    <name evidence="7" type="primary">citA_1</name>
    <name evidence="7" type="ORF">NCTC10418_05344</name>
</gene>
<dbReference type="Pfam" id="PF02518">
    <property type="entry name" value="HATPase_c"/>
    <property type="match status" value="1"/>
</dbReference>
<dbReference type="GO" id="GO:0000155">
    <property type="term" value="F:phosphorelay sensor kinase activity"/>
    <property type="evidence" value="ECO:0007669"/>
    <property type="project" value="InterPro"/>
</dbReference>
<dbReference type="Gene3D" id="1.10.287.130">
    <property type="match status" value="1"/>
</dbReference>
<dbReference type="SMART" id="SM00387">
    <property type="entry name" value="HATPase_c"/>
    <property type="match status" value="1"/>
</dbReference>
<feature type="domain" description="Histidine kinase" evidence="6">
    <location>
        <begin position="35"/>
        <end position="232"/>
    </location>
</feature>
<evidence type="ECO:0000256" key="1">
    <source>
        <dbReference type="ARBA" id="ARBA00000085"/>
    </source>
</evidence>
<dbReference type="SUPFAM" id="SSF55874">
    <property type="entry name" value="ATPase domain of HSP90 chaperone/DNA topoisomerase II/histidine kinase"/>
    <property type="match status" value="1"/>
</dbReference>
<dbReference type="PANTHER" id="PTHR43547:SF10">
    <property type="entry name" value="SENSOR HISTIDINE KINASE DCUS"/>
    <property type="match status" value="1"/>
</dbReference>
<dbReference type="InterPro" id="IPR039506">
    <property type="entry name" value="SPOB_a"/>
</dbReference>
<evidence type="ECO:0000256" key="2">
    <source>
        <dbReference type="ARBA" id="ARBA00012438"/>
    </source>
</evidence>
<dbReference type="FunFam" id="3.30.565.10:FF:000040">
    <property type="entry name" value="Sensor histidine kinase DpiB"/>
    <property type="match status" value="1"/>
</dbReference>
<dbReference type="PRINTS" id="PR00344">
    <property type="entry name" value="BCTRLSENSOR"/>
</dbReference>
<dbReference type="EMBL" id="UFZQ01000001">
    <property type="protein sequence ID" value="STE87662.1"/>
    <property type="molecule type" value="Genomic_DNA"/>
</dbReference>
<dbReference type="InterPro" id="IPR004358">
    <property type="entry name" value="Sig_transdc_His_kin-like_C"/>
</dbReference>
<evidence type="ECO:0000256" key="5">
    <source>
        <dbReference type="ARBA" id="ARBA00022777"/>
    </source>
</evidence>
<reference evidence="7 8" key="1">
    <citation type="submission" date="2018-06" db="EMBL/GenBank/DDBJ databases">
        <authorList>
            <consortium name="Pathogen Informatics"/>
            <person name="Doyle S."/>
        </authorList>
    </citation>
    <scope>NUCLEOTIDE SEQUENCE [LARGE SCALE GENOMIC DNA]</scope>
    <source>
        <strain evidence="7 8">NCTC10418</strain>
    </source>
</reference>
<organism evidence="7 8">
    <name type="scientific">Escherichia coli</name>
    <dbReference type="NCBI Taxonomy" id="562"/>
    <lineage>
        <taxon>Bacteria</taxon>
        <taxon>Pseudomonadati</taxon>
        <taxon>Pseudomonadota</taxon>
        <taxon>Gammaproteobacteria</taxon>
        <taxon>Enterobacterales</taxon>
        <taxon>Enterobacteriaceae</taxon>
        <taxon>Escherichia</taxon>
    </lineage>
</organism>
<dbReference type="InterPro" id="IPR016120">
    <property type="entry name" value="Sig_transdc_His_kin_SpoOB"/>
</dbReference>
<dbReference type="EC" id="2.7.13.3" evidence="2"/>
<dbReference type="PROSITE" id="PS50109">
    <property type="entry name" value="HIS_KIN"/>
    <property type="match status" value="1"/>
</dbReference>
<dbReference type="AlphaFoldDB" id="A0A376KYW9"/>
<dbReference type="InterPro" id="IPR005467">
    <property type="entry name" value="His_kinase_dom"/>
</dbReference>
<comment type="catalytic activity">
    <reaction evidence="1">
        <text>ATP + protein L-histidine = ADP + protein N-phospho-L-histidine.</text>
        <dbReference type="EC" id="2.7.13.3"/>
    </reaction>
</comment>
<dbReference type="PANTHER" id="PTHR43547">
    <property type="entry name" value="TWO-COMPONENT HISTIDINE KINASE"/>
    <property type="match status" value="1"/>
</dbReference>
<evidence type="ECO:0000256" key="4">
    <source>
        <dbReference type="ARBA" id="ARBA00022679"/>
    </source>
</evidence>
<keyword evidence="3" id="KW-0597">Phosphoprotein</keyword>
<dbReference type="Pfam" id="PF14689">
    <property type="entry name" value="SPOB_a"/>
    <property type="match status" value="1"/>
</dbReference>
<dbReference type="SUPFAM" id="SSF55890">
    <property type="entry name" value="Sporulation response regulatory protein Spo0B"/>
    <property type="match status" value="1"/>
</dbReference>
<dbReference type="InterPro" id="IPR003594">
    <property type="entry name" value="HATPase_dom"/>
</dbReference>
<evidence type="ECO:0000313" key="7">
    <source>
        <dbReference type="EMBL" id="STE87662.1"/>
    </source>
</evidence>
<dbReference type="Proteomes" id="UP000255460">
    <property type="component" value="Unassembled WGS sequence"/>
</dbReference>
<protein>
    <recommendedName>
        <fullName evidence="2">histidine kinase</fullName>
        <ecNumber evidence="2">2.7.13.3</ecNumber>
    </recommendedName>
</protein>
<keyword evidence="4 7" id="KW-0808">Transferase</keyword>
<evidence type="ECO:0000259" key="6">
    <source>
        <dbReference type="PROSITE" id="PS50109"/>
    </source>
</evidence>
<keyword evidence="5 7" id="KW-0418">Kinase</keyword>
<evidence type="ECO:0000256" key="3">
    <source>
        <dbReference type="ARBA" id="ARBA00022553"/>
    </source>
</evidence>
<dbReference type="CDD" id="cd16915">
    <property type="entry name" value="HATPase_DpiB-CitA-like"/>
    <property type="match status" value="1"/>
</dbReference>
<name>A0A376KYW9_ECOLX</name>
<dbReference type="FunFam" id="1.10.287.130:FF:000020">
    <property type="entry name" value="Sensor histidine kinase DpiB"/>
    <property type="match status" value="1"/>
</dbReference>
<proteinExistence type="predicted"/>
<sequence>MICWGAIISFRSKDEISTLNAQLTQIKQYVESLRTLRHEHLNWMSTLNGLLQMKEYDRVLAMVQGESQAQQQLIDSLREAFADRQVAGLLFGKVQRARELGLKMIIVPGSQLSQLPPGLDSTEFAAIVGNLLDNAFEASLRSDEGNKIVELFLSDEGDDVVIEVADQGCGVPESLRDKIFEQGVSTRADEPGEHGIGLYLIASYVTRCGGVITLEDNDPCGTLFSIYIPKVKPNDSSINPIDR</sequence>
<dbReference type="Gene3D" id="3.30.565.10">
    <property type="entry name" value="Histidine kinase-like ATPase, C-terminal domain"/>
    <property type="match status" value="1"/>
</dbReference>
<evidence type="ECO:0000313" key="8">
    <source>
        <dbReference type="Proteomes" id="UP000255460"/>
    </source>
</evidence>
<accession>A0A376KYW9</accession>
<dbReference type="InterPro" id="IPR036890">
    <property type="entry name" value="HATPase_C_sf"/>
</dbReference>